<name>A0ABT2EV40_9BACT</name>
<evidence type="ECO:0000313" key="1">
    <source>
        <dbReference type="EMBL" id="MCS3920785.1"/>
    </source>
</evidence>
<dbReference type="EMBL" id="JANUCP010000007">
    <property type="protein sequence ID" value="MCS3920785.1"/>
    <property type="molecule type" value="Genomic_DNA"/>
</dbReference>
<sequence length="88" mass="10557">MAEQKVLQQVVVPNINPKEFARKGEAVYERLKEQIEREHYGKFIAIEPESGDYEIADRSIDAFLRLKERHPDKLLYGRRIGFLDRRRW</sequence>
<dbReference type="RefSeq" id="WP_259100934.1">
    <property type="nucleotide sequence ID" value="NZ_CP130454.1"/>
</dbReference>
<reference evidence="1 2" key="1">
    <citation type="submission" date="2022-08" db="EMBL/GenBank/DDBJ databases">
        <title>Bacterial and archaeal communities from various locations to study Microbial Dark Matter (Phase II).</title>
        <authorList>
            <person name="Stepanauskas R."/>
        </authorList>
    </citation>
    <scope>NUCLEOTIDE SEQUENCE [LARGE SCALE GENOMIC DNA]</scope>
    <source>
        <strain evidence="1 2">PD1</strain>
    </source>
</reference>
<comment type="caution">
    <text evidence="1">The sequence shown here is derived from an EMBL/GenBank/DDBJ whole genome shotgun (WGS) entry which is preliminary data.</text>
</comment>
<protein>
    <submittedName>
        <fullName evidence="1">Uncharacterized protein</fullName>
    </submittedName>
</protein>
<evidence type="ECO:0000313" key="2">
    <source>
        <dbReference type="Proteomes" id="UP001204798"/>
    </source>
</evidence>
<dbReference type="Proteomes" id="UP001204798">
    <property type="component" value="Unassembled WGS sequence"/>
</dbReference>
<organism evidence="1 2">
    <name type="scientific">Candidatus Fervidibacter sacchari</name>
    <dbReference type="NCBI Taxonomy" id="1448929"/>
    <lineage>
        <taxon>Bacteria</taxon>
        <taxon>Candidatus Fervidibacterota</taxon>
        <taxon>Candidatus Fervidibacter</taxon>
    </lineage>
</organism>
<gene>
    <name evidence="1" type="ORF">M2350_003222</name>
</gene>
<keyword evidence="2" id="KW-1185">Reference proteome</keyword>
<proteinExistence type="predicted"/>
<accession>A0ABT2EV40</accession>